<organism evidence="1">
    <name type="scientific">bioreactor metagenome</name>
    <dbReference type="NCBI Taxonomy" id="1076179"/>
    <lineage>
        <taxon>unclassified sequences</taxon>
        <taxon>metagenomes</taxon>
        <taxon>ecological metagenomes</taxon>
    </lineage>
</organism>
<dbReference type="SUPFAM" id="SSF55120">
    <property type="entry name" value="Pseudouridine synthase"/>
    <property type="match status" value="1"/>
</dbReference>
<comment type="caution">
    <text evidence="1">The sequence shown here is derived from an EMBL/GenBank/DDBJ whole genome shotgun (WGS) entry which is preliminary data.</text>
</comment>
<name>A0A645JEB7_9ZZZZ</name>
<sequence length="84" mass="9354">MKASRINIMELELISYQAPVLMLRVLCSKGTYIRSLARDFGLALESGAHLSGLTKISSGNFLIKNSVKIEEIEMILKQNQELSV</sequence>
<proteinExistence type="predicted"/>
<dbReference type="GO" id="GO:1990481">
    <property type="term" value="P:mRNA pseudouridine synthesis"/>
    <property type="evidence" value="ECO:0007669"/>
    <property type="project" value="TreeGrafter"/>
</dbReference>
<gene>
    <name evidence="1" type="primary">truB_48</name>
    <name evidence="1" type="ORF">SDC9_209419</name>
</gene>
<keyword evidence="1" id="KW-0413">Isomerase</keyword>
<dbReference type="GO" id="GO:0006400">
    <property type="term" value="P:tRNA modification"/>
    <property type="evidence" value="ECO:0007669"/>
    <property type="project" value="TreeGrafter"/>
</dbReference>
<dbReference type="GO" id="GO:0003723">
    <property type="term" value="F:RNA binding"/>
    <property type="evidence" value="ECO:0007669"/>
    <property type="project" value="InterPro"/>
</dbReference>
<dbReference type="PANTHER" id="PTHR13767">
    <property type="entry name" value="TRNA-PSEUDOURIDINE SYNTHASE"/>
    <property type="match status" value="1"/>
</dbReference>
<dbReference type="EC" id="5.4.99.25" evidence="1"/>
<dbReference type="InterPro" id="IPR020103">
    <property type="entry name" value="PsdUridine_synth_cat_dom_sf"/>
</dbReference>
<dbReference type="EMBL" id="VSSQ01138613">
    <property type="protein sequence ID" value="MPN61677.1"/>
    <property type="molecule type" value="Genomic_DNA"/>
</dbReference>
<accession>A0A645JEB7</accession>
<dbReference type="AlphaFoldDB" id="A0A645JEB7"/>
<dbReference type="GO" id="GO:0160148">
    <property type="term" value="F:tRNA pseudouridine(55) synthase activity"/>
    <property type="evidence" value="ECO:0007669"/>
    <property type="project" value="UniProtKB-EC"/>
</dbReference>
<dbReference type="Gene3D" id="3.30.2350.10">
    <property type="entry name" value="Pseudouridine synthase"/>
    <property type="match status" value="1"/>
</dbReference>
<protein>
    <submittedName>
        <fullName evidence="1">tRNA pseudouridine synthase B</fullName>
        <ecNumber evidence="1">5.4.99.25</ecNumber>
    </submittedName>
</protein>
<evidence type="ECO:0000313" key="1">
    <source>
        <dbReference type="EMBL" id="MPN61677.1"/>
    </source>
</evidence>
<reference evidence="1" key="1">
    <citation type="submission" date="2019-08" db="EMBL/GenBank/DDBJ databases">
        <authorList>
            <person name="Kucharzyk K."/>
            <person name="Murdoch R.W."/>
            <person name="Higgins S."/>
            <person name="Loffler F."/>
        </authorList>
    </citation>
    <scope>NUCLEOTIDE SEQUENCE</scope>
</reference>
<dbReference type="PANTHER" id="PTHR13767:SF2">
    <property type="entry name" value="PSEUDOURIDYLATE SYNTHASE TRUB1"/>
    <property type="match status" value="1"/>
</dbReference>
<dbReference type="GO" id="GO:0005634">
    <property type="term" value="C:nucleus"/>
    <property type="evidence" value="ECO:0007669"/>
    <property type="project" value="TreeGrafter"/>
</dbReference>
<dbReference type="InterPro" id="IPR014780">
    <property type="entry name" value="tRNA_psdUridine_synth_TruB"/>
</dbReference>